<proteinExistence type="predicted"/>
<protein>
    <submittedName>
        <fullName evidence="2">Uncharacterized protein</fullName>
    </submittedName>
</protein>
<evidence type="ECO:0000256" key="1">
    <source>
        <dbReference type="SAM" id="MobiDB-lite"/>
    </source>
</evidence>
<feature type="region of interest" description="Disordered" evidence="1">
    <location>
        <begin position="84"/>
        <end position="104"/>
    </location>
</feature>
<keyword evidence="3" id="KW-1185">Reference proteome</keyword>
<name>A0A4C1YZ46_EUMVA</name>
<dbReference type="AlphaFoldDB" id="A0A4C1YZ46"/>
<organism evidence="2 3">
    <name type="scientific">Eumeta variegata</name>
    <name type="common">Bagworm moth</name>
    <name type="synonym">Eumeta japonica</name>
    <dbReference type="NCBI Taxonomy" id="151549"/>
    <lineage>
        <taxon>Eukaryota</taxon>
        <taxon>Metazoa</taxon>
        <taxon>Ecdysozoa</taxon>
        <taxon>Arthropoda</taxon>
        <taxon>Hexapoda</taxon>
        <taxon>Insecta</taxon>
        <taxon>Pterygota</taxon>
        <taxon>Neoptera</taxon>
        <taxon>Endopterygota</taxon>
        <taxon>Lepidoptera</taxon>
        <taxon>Glossata</taxon>
        <taxon>Ditrysia</taxon>
        <taxon>Tineoidea</taxon>
        <taxon>Psychidae</taxon>
        <taxon>Oiketicinae</taxon>
        <taxon>Eumeta</taxon>
    </lineage>
</organism>
<evidence type="ECO:0000313" key="3">
    <source>
        <dbReference type="Proteomes" id="UP000299102"/>
    </source>
</evidence>
<reference evidence="2 3" key="1">
    <citation type="journal article" date="2019" name="Commun. Biol.">
        <title>The bagworm genome reveals a unique fibroin gene that provides high tensile strength.</title>
        <authorList>
            <person name="Kono N."/>
            <person name="Nakamura H."/>
            <person name="Ohtoshi R."/>
            <person name="Tomita M."/>
            <person name="Numata K."/>
            <person name="Arakawa K."/>
        </authorList>
    </citation>
    <scope>NUCLEOTIDE SEQUENCE [LARGE SCALE GENOMIC DNA]</scope>
</reference>
<accession>A0A4C1YZ46</accession>
<comment type="caution">
    <text evidence="2">The sequence shown here is derived from an EMBL/GenBank/DDBJ whole genome shotgun (WGS) entry which is preliminary data.</text>
</comment>
<gene>
    <name evidence="2" type="ORF">EVAR_62657_1</name>
</gene>
<sequence>MRRVETCMLDKVNRCGAVGHTTVQWDNARNICSSDCIFVYIMKSREDVIPSTLIDGRYRSTRTHSIRNSCLILKDVMKREPVSTGRFYTTKQSKPGAFKQTDIA</sequence>
<dbReference type="EMBL" id="BGZK01001528">
    <property type="protein sequence ID" value="GBP81741.1"/>
    <property type="molecule type" value="Genomic_DNA"/>
</dbReference>
<dbReference type="Proteomes" id="UP000299102">
    <property type="component" value="Unassembled WGS sequence"/>
</dbReference>
<evidence type="ECO:0000313" key="2">
    <source>
        <dbReference type="EMBL" id="GBP81741.1"/>
    </source>
</evidence>